<sequence>MDELTEDGGFWPSLYDRLKSPASAQQDWVSPLASACACDDFYRVTIEIPGVSIDDFIVEVRKNTIYIEGDKGSYSDTVPESIFFFNERRTGHFARSFNLPPDALLEEFKTVLKNGVLELWIPRSALGTDICCPESTTGL</sequence>
<dbReference type="Gene3D" id="2.60.40.790">
    <property type="match status" value="1"/>
</dbReference>
<dbReference type="AlphaFoldDB" id="A0A4R6AS53"/>
<dbReference type="EMBL" id="SMZO01000026">
    <property type="protein sequence ID" value="TDL86950.1"/>
    <property type="molecule type" value="Genomic_DNA"/>
</dbReference>
<dbReference type="RefSeq" id="WP_133343184.1">
    <property type="nucleotide sequence ID" value="NZ_SMZO01000026.1"/>
</dbReference>
<comment type="similarity">
    <text evidence="1 2">Belongs to the small heat shock protein (HSP20) family.</text>
</comment>
<comment type="caution">
    <text evidence="4">The sequence shown here is derived from an EMBL/GenBank/DDBJ whole genome shotgun (WGS) entry which is preliminary data.</text>
</comment>
<evidence type="ECO:0000313" key="4">
    <source>
        <dbReference type="EMBL" id="TDL86950.1"/>
    </source>
</evidence>
<accession>A0A4R6AS53</accession>
<dbReference type="SUPFAM" id="SSF49764">
    <property type="entry name" value="HSP20-like chaperones"/>
    <property type="match status" value="1"/>
</dbReference>
<dbReference type="Proteomes" id="UP000294562">
    <property type="component" value="Unassembled WGS sequence"/>
</dbReference>
<protein>
    <submittedName>
        <fullName evidence="4">Hsp20/alpha crystallin family protein</fullName>
    </submittedName>
</protein>
<reference evidence="4 5" key="1">
    <citation type="submission" date="2019-03" db="EMBL/GenBank/DDBJ databases">
        <title>Rhodobacteraceae bacterium SM1902, a new member of the family Rhodobacteraceae isolated from Yantai.</title>
        <authorList>
            <person name="Sun Y."/>
        </authorList>
    </citation>
    <scope>NUCLEOTIDE SEQUENCE [LARGE SCALE GENOMIC DNA]</scope>
    <source>
        <strain evidence="4 5">SM1902</strain>
    </source>
</reference>
<evidence type="ECO:0000259" key="3">
    <source>
        <dbReference type="PROSITE" id="PS01031"/>
    </source>
</evidence>
<dbReference type="CDD" id="cd06464">
    <property type="entry name" value="ACD_sHsps-like"/>
    <property type="match status" value="1"/>
</dbReference>
<dbReference type="PROSITE" id="PS01031">
    <property type="entry name" value="SHSP"/>
    <property type="match status" value="1"/>
</dbReference>
<dbReference type="InterPro" id="IPR002068">
    <property type="entry name" value="A-crystallin/Hsp20_dom"/>
</dbReference>
<evidence type="ECO:0000313" key="5">
    <source>
        <dbReference type="Proteomes" id="UP000294562"/>
    </source>
</evidence>
<feature type="domain" description="SHSP" evidence="3">
    <location>
        <begin position="23"/>
        <end position="139"/>
    </location>
</feature>
<dbReference type="Pfam" id="PF00011">
    <property type="entry name" value="HSP20"/>
    <property type="match status" value="1"/>
</dbReference>
<proteinExistence type="inferred from homology"/>
<evidence type="ECO:0000256" key="2">
    <source>
        <dbReference type="RuleBase" id="RU003616"/>
    </source>
</evidence>
<dbReference type="OrthoDB" id="9808910at2"/>
<name>A0A4R6AS53_9RHOB</name>
<keyword evidence="5" id="KW-1185">Reference proteome</keyword>
<evidence type="ECO:0000256" key="1">
    <source>
        <dbReference type="PROSITE-ProRule" id="PRU00285"/>
    </source>
</evidence>
<organism evidence="4 5">
    <name type="scientific">Meridianimarinicoccus aquatilis</name>
    <dbReference type="NCBI Taxonomy" id="2552766"/>
    <lineage>
        <taxon>Bacteria</taxon>
        <taxon>Pseudomonadati</taxon>
        <taxon>Pseudomonadota</taxon>
        <taxon>Alphaproteobacteria</taxon>
        <taxon>Rhodobacterales</taxon>
        <taxon>Paracoccaceae</taxon>
        <taxon>Meridianimarinicoccus</taxon>
    </lineage>
</organism>
<dbReference type="InterPro" id="IPR008978">
    <property type="entry name" value="HSP20-like_chaperone"/>
</dbReference>
<gene>
    <name evidence="4" type="ORF">E2L05_12180</name>
</gene>